<proteinExistence type="predicted"/>
<gene>
    <name evidence="2" type="ORF">NDU88_007540</name>
</gene>
<accession>A0AAV7VSS8</accession>
<feature type="compositionally biased region" description="Basic and acidic residues" evidence="1">
    <location>
        <begin position="23"/>
        <end position="51"/>
    </location>
</feature>
<dbReference type="AlphaFoldDB" id="A0AAV7VSS8"/>
<evidence type="ECO:0000256" key="1">
    <source>
        <dbReference type="SAM" id="MobiDB-lite"/>
    </source>
</evidence>
<organism evidence="2 3">
    <name type="scientific">Pleurodeles waltl</name>
    <name type="common">Iberian ribbed newt</name>
    <dbReference type="NCBI Taxonomy" id="8319"/>
    <lineage>
        <taxon>Eukaryota</taxon>
        <taxon>Metazoa</taxon>
        <taxon>Chordata</taxon>
        <taxon>Craniata</taxon>
        <taxon>Vertebrata</taxon>
        <taxon>Euteleostomi</taxon>
        <taxon>Amphibia</taxon>
        <taxon>Batrachia</taxon>
        <taxon>Caudata</taxon>
        <taxon>Salamandroidea</taxon>
        <taxon>Salamandridae</taxon>
        <taxon>Pleurodelinae</taxon>
        <taxon>Pleurodeles</taxon>
    </lineage>
</organism>
<sequence>MRRIQGPEELELHPKVSSPLWSPHDHRSSFQEIKTTRRESPRSPEFLPRNKDDATRVHTITTTLLIDLAIDLEKVCTWDDP</sequence>
<name>A0AAV7VSS8_PLEWA</name>
<protein>
    <submittedName>
        <fullName evidence="2">Uncharacterized protein</fullName>
    </submittedName>
</protein>
<feature type="region of interest" description="Disordered" evidence="1">
    <location>
        <begin position="1"/>
        <end position="51"/>
    </location>
</feature>
<dbReference type="EMBL" id="JANPWB010000003">
    <property type="protein sequence ID" value="KAJ1203759.1"/>
    <property type="molecule type" value="Genomic_DNA"/>
</dbReference>
<dbReference type="Proteomes" id="UP001066276">
    <property type="component" value="Chromosome 2_1"/>
</dbReference>
<reference evidence="2" key="1">
    <citation type="journal article" date="2022" name="bioRxiv">
        <title>Sequencing and chromosome-scale assembly of the giantPleurodeles waltlgenome.</title>
        <authorList>
            <person name="Brown T."/>
            <person name="Elewa A."/>
            <person name="Iarovenko S."/>
            <person name="Subramanian E."/>
            <person name="Araus A.J."/>
            <person name="Petzold A."/>
            <person name="Susuki M."/>
            <person name="Suzuki K.-i.T."/>
            <person name="Hayashi T."/>
            <person name="Toyoda A."/>
            <person name="Oliveira C."/>
            <person name="Osipova E."/>
            <person name="Leigh N.D."/>
            <person name="Simon A."/>
            <person name="Yun M.H."/>
        </authorList>
    </citation>
    <scope>NUCLEOTIDE SEQUENCE</scope>
    <source>
        <strain evidence="2">20211129_DDA</strain>
        <tissue evidence="2">Liver</tissue>
    </source>
</reference>
<evidence type="ECO:0000313" key="3">
    <source>
        <dbReference type="Proteomes" id="UP001066276"/>
    </source>
</evidence>
<comment type="caution">
    <text evidence="2">The sequence shown here is derived from an EMBL/GenBank/DDBJ whole genome shotgun (WGS) entry which is preliminary data.</text>
</comment>
<keyword evidence="3" id="KW-1185">Reference proteome</keyword>
<evidence type="ECO:0000313" key="2">
    <source>
        <dbReference type="EMBL" id="KAJ1203759.1"/>
    </source>
</evidence>